<keyword evidence="2" id="KW-1185">Reference proteome</keyword>
<evidence type="ECO:0000313" key="1">
    <source>
        <dbReference type="EMBL" id="KAI4323928.1"/>
    </source>
</evidence>
<proteinExistence type="predicted"/>
<gene>
    <name evidence="1" type="ORF">L6164_023501</name>
</gene>
<protein>
    <submittedName>
        <fullName evidence="1">Uncharacterized protein</fullName>
    </submittedName>
</protein>
<dbReference type="EMBL" id="CM039434">
    <property type="protein sequence ID" value="KAI4323928.1"/>
    <property type="molecule type" value="Genomic_DNA"/>
</dbReference>
<organism evidence="1 2">
    <name type="scientific">Bauhinia variegata</name>
    <name type="common">Purple orchid tree</name>
    <name type="synonym">Phanera variegata</name>
    <dbReference type="NCBI Taxonomy" id="167791"/>
    <lineage>
        <taxon>Eukaryota</taxon>
        <taxon>Viridiplantae</taxon>
        <taxon>Streptophyta</taxon>
        <taxon>Embryophyta</taxon>
        <taxon>Tracheophyta</taxon>
        <taxon>Spermatophyta</taxon>
        <taxon>Magnoliopsida</taxon>
        <taxon>eudicotyledons</taxon>
        <taxon>Gunneridae</taxon>
        <taxon>Pentapetalae</taxon>
        <taxon>rosids</taxon>
        <taxon>fabids</taxon>
        <taxon>Fabales</taxon>
        <taxon>Fabaceae</taxon>
        <taxon>Cercidoideae</taxon>
        <taxon>Cercideae</taxon>
        <taxon>Bauhiniinae</taxon>
        <taxon>Bauhinia</taxon>
    </lineage>
</organism>
<reference evidence="1 2" key="1">
    <citation type="journal article" date="2022" name="DNA Res.">
        <title>Chromosomal-level genome assembly of the orchid tree Bauhinia variegata (Leguminosae; Cercidoideae) supports the allotetraploid origin hypothesis of Bauhinia.</title>
        <authorList>
            <person name="Zhong Y."/>
            <person name="Chen Y."/>
            <person name="Zheng D."/>
            <person name="Pang J."/>
            <person name="Liu Y."/>
            <person name="Luo S."/>
            <person name="Meng S."/>
            <person name="Qian L."/>
            <person name="Wei D."/>
            <person name="Dai S."/>
            <person name="Zhou R."/>
        </authorList>
    </citation>
    <scope>NUCLEOTIDE SEQUENCE [LARGE SCALE GENOMIC DNA]</scope>
    <source>
        <strain evidence="1">BV-YZ2020</strain>
    </source>
</reference>
<evidence type="ECO:0000313" key="2">
    <source>
        <dbReference type="Proteomes" id="UP000828941"/>
    </source>
</evidence>
<accession>A0ACB9MJS7</accession>
<comment type="caution">
    <text evidence="1">The sequence shown here is derived from an EMBL/GenBank/DDBJ whole genome shotgun (WGS) entry which is preliminary data.</text>
</comment>
<name>A0ACB9MJS7_BAUVA</name>
<sequence length="167" mass="18741">MSPILGSRLFAIAKEIGMMSKGYVWILTTEMTNQLASLNSSVTDTMQGVLGLVAYFPKTKEFQDFQVRWKLKFQQENPSIIGPELNVYCLCAYDAVTALAMAVEKAGIEEYGFHKTSKDSSDTTDFETLGFSLSGPNLQNHCLKPDFKAFQGISVWLTEKSTHQFFR</sequence>
<dbReference type="Proteomes" id="UP000828941">
    <property type="component" value="Chromosome 9"/>
</dbReference>